<feature type="coiled-coil region" evidence="1">
    <location>
        <begin position="475"/>
        <end position="559"/>
    </location>
</feature>
<dbReference type="GO" id="GO:0043130">
    <property type="term" value="F:ubiquitin binding"/>
    <property type="evidence" value="ECO:0007669"/>
    <property type="project" value="InterPro"/>
</dbReference>
<dbReference type="OrthoDB" id="620544at2759"/>
<sequence length="696" mass="76195">MDFKEVFASLQEIFPQVDLRILKAVAIEHPSDVDAAAESILVEILPSIVSFHEASSTPPDANEVAHASTSTEKHKQPMFCEHQEEKETTNHLSDKDPVVWENTVSSCGSSSVNTGSSCVVETGARDSQVSLANYSRELEYPISDINALEEVNTNSSSEGNVKENELDLNHGGVLPSNPLFEQFVDALNDISQDDIVPIGSSNLAQEDECPSGQHVIQPSIEKSHTASDDMHENSQALCDKIAISFRYEHVQLKKLDINLNSIDQHPQLESLDIDLNSIAKEQIMSGGSYVLDGSMEQSGFPVRPLNTLNFSELVTYDSVLDYDTSGPCIKAYEIEDSEGRAVSEFATVTSAVEKPLSKFSDKGATEFISSENGLLPTNDNPPTLLTQSGHFVDIELLAGLISDAKDKKDSLLSSVELTGNLMRDVELLEERSKHAKEAASNAGEDIFSKTEELKISVVHAKEENDKLGGIIYGEKAILATEAQELQSRLLSLSNERNKSLSVIEEIHQTLTARITALNEEIAASEQEKLEKEAAAQRVLSEQEVIMASIVEESKKLQEEVEKNSKFREFLMDRGCMVDILQGEIAIICEDVMLLKERLDTGLPLGRSLRGIPSSLSASSGSSHSRSKHSSLGVPLELEGSTENLSIHNNIVVTPSSTEQAKLVTKHPLQSNFLGRDIHSASATDTDGWEFLKDDMF</sequence>
<comment type="caution">
    <text evidence="4">The sequence shown here is derived from an EMBL/GenBank/DDBJ whole genome shotgun (WGS) entry which is preliminary data.</text>
</comment>
<name>A0A8J5LA62_ZINOF</name>
<feature type="region of interest" description="Disordered" evidence="2">
    <location>
        <begin position="613"/>
        <end position="632"/>
    </location>
</feature>
<feature type="region of interest" description="Disordered" evidence="2">
    <location>
        <begin position="53"/>
        <end position="76"/>
    </location>
</feature>
<dbReference type="PANTHER" id="PTHR48459:SF1">
    <property type="entry name" value="CUE DOMAIN-CONTAINING PROTEIN"/>
    <property type="match status" value="1"/>
</dbReference>
<dbReference type="PANTHER" id="PTHR48459">
    <property type="entry name" value="CUE DOMAIN-CONTAINING PROTEIN"/>
    <property type="match status" value="1"/>
</dbReference>
<dbReference type="Proteomes" id="UP000734854">
    <property type="component" value="Unassembled WGS sequence"/>
</dbReference>
<gene>
    <name evidence="4" type="ORF">ZIOFF_017350</name>
</gene>
<dbReference type="InterPro" id="IPR003892">
    <property type="entry name" value="CUE"/>
</dbReference>
<evidence type="ECO:0000313" key="4">
    <source>
        <dbReference type="EMBL" id="KAG6520302.1"/>
    </source>
</evidence>
<organism evidence="4 5">
    <name type="scientific">Zingiber officinale</name>
    <name type="common">Ginger</name>
    <name type="synonym">Amomum zingiber</name>
    <dbReference type="NCBI Taxonomy" id="94328"/>
    <lineage>
        <taxon>Eukaryota</taxon>
        <taxon>Viridiplantae</taxon>
        <taxon>Streptophyta</taxon>
        <taxon>Embryophyta</taxon>
        <taxon>Tracheophyta</taxon>
        <taxon>Spermatophyta</taxon>
        <taxon>Magnoliopsida</taxon>
        <taxon>Liliopsida</taxon>
        <taxon>Zingiberales</taxon>
        <taxon>Zingiberaceae</taxon>
        <taxon>Zingiber</taxon>
    </lineage>
</organism>
<protein>
    <recommendedName>
        <fullName evidence="3">CUE domain-containing protein</fullName>
    </recommendedName>
</protein>
<evidence type="ECO:0000313" key="5">
    <source>
        <dbReference type="Proteomes" id="UP000734854"/>
    </source>
</evidence>
<dbReference type="CDD" id="cd14279">
    <property type="entry name" value="CUE"/>
    <property type="match status" value="1"/>
</dbReference>
<evidence type="ECO:0000256" key="1">
    <source>
        <dbReference type="SAM" id="Coils"/>
    </source>
</evidence>
<keyword evidence="1" id="KW-0175">Coiled coil</keyword>
<reference evidence="4 5" key="1">
    <citation type="submission" date="2020-08" db="EMBL/GenBank/DDBJ databases">
        <title>Plant Genome Project.</title>
        <authorList>
            <person name="Zhang R.-G."/>
        </authorList>
    </citation>
    <scope>NUCLEOTIDE SEQUENCE [LARGE SCALE GENOMIC DNA]</scope>
    <source>
        <tissue evidence="4">Rhizome</tissue>
    </source>
</reference>
<dbReference type="AlphaFoldDB" id="A0A8J5LA62"/>
<dbReference type="EMBL" id="JACMSC010000005">
    <property type="protein sequence ID" value="KAG6520302.1"/>
    <property type="molecule type" value="Genomic_DNA"/>
</dbReference>
<feature type="compositionally biased region" description="Low complexity" evidence="2">
    <location>
        <begin position="613"/>
        <end position="623"/>
    </location>
</feature>
<dbReference type="PROSITE" id="PS51140">
    <property type="entry name" value="CUE"/>
    <property type="match status" value="1"/>
</dbReference>
<evidence type="ECO:0000256" key="2">
    <source>
        <dbReference type="SAM" id="MobiDB-lite"/>
    </source>
</evidence>
<evidence type="ECO:0000259" key="3">
    <source>
        <dbReference type="PROSITE" id="PS51140"/>
    </source>
</evidence>
<feature type="domain" description="CUE" evidence="3">
    <location>
        <begin position="2"/>
        <end position="45"/>
    </location>
</feature>
<accession>A0A8J5LA62</accession>
<proteinExistence type="predicted"/>
<keyword evidence="5" id="KW-1185">Reference proteome</keyword>